<accession>B3RTT2</accession>
<dbReference type="GO" id="GO:0017128">
    <property type="term" value="F:phospholipid scramblase activity"/>
    <property type="evidence" value="ECO:0000318"/>
    <property type="project" value="GO_Central"/>
</dbReference>
<protein>
    <recommendedName>
        <fullName evidence="5">Phospholipid scramblase</fullName>
    </recommendedName>
</protein>
<dbReference type="Proteomes" id="UP000009022">
    <property type="component" value="Unassembled WGS sequence"/>
</dbReference>
<dbReference type="GO" id="GO:0005886">
    <property type="term" value="C:plasma membrane"/>
    <property type="evidence" value="ECO:0000318"/>
    <property type="project" value="GO_Central"/>
</dbReference>
<dbReference type="GeneID" id="6753437"/>
<evidence type="ECO:0000313" key="3">
    <source>
        <dbReference type="EMBL" id="EDV26191.1"/>
    </source>
</evidence>
<dbReference type="PANTHER" id="PTHR23248:SF9">
    <property type="entry name" value="PHOSPHOLIPID SCRAMBLASE"/>
    <property type="match status" value="1"/>
</dbReference>
<dbReference type="GO" id="GO:0017121">
    <property type="term" value="P:plasma membrane phospholipid scrambling"/>
    <property type="evidence" value="ECO:0000318"/>
    <property type="project" value="GO_Central"/>
</dbReference>
<proteinExistence type="inferred from homology"/>
<dbReference type="HOGENOM" id="CLU_576635_0_0_1"/>
<comment type="similarity">
    <text evidence="1">Belongs to the phospholipid scramblase family.</text>
</comment>
<evidence type="ECO:0000256" key="2">
    <source>
        <dbReference type="SAM" id="MobiDB-lite"/>
    </source>
</evidence>
<evidence type="ECO:0008006" key="5">
    <source>
        <dbReference type="Google" id="ProtNLM"/>
    </source>
</evidence>
<dbReference type="CTD" id="6753437"/>
<dbReference type="InterPro" id="IPR005552">
    <property type="entry name" value="Scramblase"/>
</dbReference>
<dbReference type="InParanoid" id="B3RTT2"/>
<dbReference type="AlphaFoldDB" id="B3RTT2"/>
<reference evidence="3 4" key="1">
    <citation type="journal article" date="2008" name="Nature">
        <title>The Trichoplax genome and the nature of placozoans.</title>
        <authorList>
            <person name="Srivastava M."/>
            <person name="Begovic E."/>
            <person name="Chapman J."/>
            <person name="Putnam N.H."/>
            <person name="Hellsten U."/>
            <person name="Kawashima T."/>
            <person name="Kuo A."/>
            <person name="Mitros T."/>
            <person name="Salamov A."/>
            <person name="Carpenter M.L."/>
            <person name="Signorovitch A.Y."/>
            <person name="Moreno M.A."/>
            <person name="Kamm K."/>
            <person name="Grimwood J."/>
            <person name="Schmutz J."/>
            <person name="Shapiro H."/>
            <person name="Grigoriev I.V."/>
            <person name="Buss L.W."/>
            <person name="Schierwater B."/>
            <person name="Dellaporta S.L."/>
            <person name="Rokhsar D.S."/>
        </authorList>
    </citation>
    <scope>NUCLEOTIDE SEQUENCE [LARGE SCALE GENOMIC DNA]</scope>
    <source>
        <strain evidence="3 4">Grell-BS-1999</strain>
    </source>
</reference>
<feature type="compositionally biased region" description="Polar residues" evidence="2">
    <location>
        <begin position="7"/>
        <end position="31"/>
    </location>
</feature>
<organism evidence="3 4">
    <name type="scientific">Trichoplax adhaerens</name>
    <name type="common">Trichoplax reptans</name>
    <dbReference type="NCBI Taxonomy" id="10228"/>
    <lineage>
        <taxon>Eukaryota</taxon>
        <taxon>Metazoa</taxon>
        <taxon>Placozoa</taxon>
        <taxon>Uniplacotomia</taxon>
        <taxon>Trichoplacea</taxon>
        <taxon>Trichoplacidae</taxon>
        <taxon>Trichoplax</taxon>
    </lineage>
</organism>
<sequence>MAEMDSIPTSHELSYGSENTLENSSAAQSTKNRQRPPKFQIDGESSTAIETNQNSRDIDISADEHRSENNSAFSQNSVPATQLGSAQPVIIQQGAIAQSFLVQKQNRPLLVIPQSPGVSQSNLNQSQYHGQIGQESQQTSNYLQCLANQPPQGGNNQQLVMQQAVDPEISQTQGGNNQQPVMQRAVDPAISQISNQNYDSTQPSSMHEPSIISQANATLQPPNDSGYAGTNTQQSSYPYPPILNQQSVNVSEQIQLPNEWMPFPETPIHCLSGFEYLVYLDQILIRQQLGEVGDTADMYNVLNKQGQLIYIAVAERQPRRSNNSGRPISITLRDGSEKEIIHIKKAPLPHCVCRKDPIQQQLTIQVPSSGAIAYVRRTGMGPSYDVLDGTGNKLIRIRGPLGICSCITGPKLYDFQIICHENNGVIGNMKKSWSGSQRLPSEDFIEINVERLLIVIKLFLIFVIESPSSKESGR</sequence>
<dbReference type="PANTHER" id="PTHR23248">
    <property type="entry name" value="PHOSPHOLIPID SCRAMBLASE-RELATED"/>
    <property type="match status" value="1"/>
</dbReference>
<dbReference type="PhylomeDB" id="B3RTT2"/>
<dbReference type="KEGG" id="tad:TRIADDRAFT_56037"/>
<gene>
    <name evidence="3" type="ORF">TRIADDRAFT_56037</name>
</gene>
<dbReference type="RefSeq" id="XP_002112224.1">
    <property type="nucleotide sequence ID" value="XM_002112188.1"/>
</dbReference>
<evidence type="ECO:0000256" key="1">
    <source>
        <dbReference type="ARBA" id="ARBA00005350"/>
    </source>
</evidence>
<evidence type="ECO:0000313" key="4">
    <source>
        <dbReference type="Proteomes" id="UP000009022"/>
    </source>
</evidence>
<dbReference type="EMBL" id="DS985244">
    <property type="protein sequence ID" value="EDV26191.1"/>
    <property type="molecule type" value="Genomic_DNA"/>
</dbReference>
<feature type="compositionally biased region" description="Polar residues" evidence="2">
    <location>
        <begin position="43"/>
        <end position="55"/>
    </location>
</feature>
<feature type="region of interest" description="Disordered" evidence="2">
    <location>
        <begin position="1"/>
        <end position="56"/>
    </location>
</feature>
<name>B3RTT2_TRIAD</name>
<keyword evidence="4" id="KW-1185">Reference proteome</keyword>
<dbReference type="Pfam" id="PF03803">
    <property type="entry name" value="Scramblase"/>
    <property type="match status" value="1"/>
</dbReference>
<dbReference type="eggNOG" id="KOG0621">
    <property type="taxonomic scope" value="Eukaryota"/>
</dbReference>